<keyword evidence="2" id="KW-1185">Reference proteome</keyword>
<accession>A0ABW1REZ2</accession>
<gene>
    <name evidence="1" type="ORF">ACFQGP_12595</name>
</gene>
<name>A0ABW1REZ2_9LACO</name>
<dbReference type="RefSeq" id="WP_125553200.1">
    <property type="nucleotide sequence ID" value="NZ_JBHSSL010000108.1"/>
</dbReference>
<comment type="caution">
    <text evidence="1">The sequence shown here is derived from an EMBL/GenBank/DDBJ whole genome shotgun (WGS) entry which is preliminary data.</text>
</comment>
<sequence>MTKLIAYFKEMVNEDYVKELFFKLQAITGVDSVWPDIGSRSMTICVQAQQVASVQQAFPVVSFKQVRA</sequence>
<organism evidence="1 2">
    <name type="scientific">Loigolactobacillus jiayinensis</name>
    <dbReference type="NCBI Taxonomy" id="2486016"/>
    <lineage>
        <taxon>Bacteria</taxon>
        <taxon>Bacillati</taxon>
        <taxon>Bacillota</taxon>
        <taxon>Bacilli</taxon>
        <taxon>Lactobacillales</taxon>
        <taxon>Lactobacillaceae</taxon>
        <taxon>Loigolactobacillus</taxon>
    </lineage>
</organism>
<dbReference type="EMBL" id="JBHSSL010000108">
    <property type="protein sequence ID" value="MFC6171390.1"/>
    <property type="molecule type" value="Genomic_DNA"/>
</dbReference>
<protein>
    <submittedName>
        <fullName evidence="1">Uncharacterized protein</fullName>
    </submittedName>
</protein>
<reference evidence="2" key="1">
    <citation type="journal article" date="2019" name="Int. J. Syst. Evol. Microbiol.">
        <title>The Global Catalogue of Microorganisms (GCM) 10K type strain sequencing project: providing services to taxonomists for standard genome sequencing and annotation.</title>
        <authorList>
            <consortium name="The Broad Institute Genomics Platform"/>
            <consortium name="The Broad Institute Genome Sequencing Center for Infectious Disease"/>
            <person name="Wu L."/>
            <person name="Ma J."/>
        </authorList>
    </citation>
    <scope>NUCLEOTIDE SEQUENCE [LARGE SCALE GENOMIC DNA]</scope>
    <source>
        <strain evidence="2">CCM 8904</strain>
    </source>
</reference>
<evidence type="ECO:0000313" key="1">
    <source>
        <dbReference type="EMBL" id="MFC6171390.1"/>
    </source>
</evidence>
<evidence type="ECO:0000313" key="2">
    <source>
        <dbReference type="Proteomes" id="UP001596289"/>
    </source>
</evidence>
<proteinExistence type="predicted"/>
<dbReference type="Proteomes" id="UP001596289">
    <property type="component" value="Unassembled WGS sequence"/>
</dbReference>